<evidence type="ECO:0000256" key="1">
    <source>
        <dbReference type="SAM" id="Phobius"/>
    </source>
</evidence>
<keyword evidence="1" id="KW-1133">Transmembrane helix</keyword>
<dbReference type="EMBL" id="QDEB01112404">
    <property type="protein sequence ID" value="RZB41662.1"/>
    <property type="molecule type" value="Genomic_DNA"/>
</dbReference>
<dbReference type="AlphaFoldDB" id="A0A482VD41"/>
<organism evidence="2 3">
    <name type="scientific">Asbolus verrucosus</name>
    <name type="common">Desert ironclad beetle</name>
    <dbReference type="NCBI Taxonomy" id="1661398"/>
    <lineage>
        <taxon>Eukaryota</taxon>
        <taxon>Metazoa</taxon>
        <taxon>Ecdysozoa</taxon>
        <taxon>Arthropoda</taxon>
        <taxon>Hexapoda</taxon>
        <taxon>Insecta</taxon>
        <taxon>Pterygota</taxon>
        <taxon>Neoptera</taxon>
        <taxon>Endopterygota</taxon>
        <taxon>Coleoptera</taxon>
        <taxon>Polyphaga</taxon>
        <taxon>Cucujiformia</taxon>
        <taxon>Tenebrionidae</taxon>
        <taxon>Pimeliinae</taxon>
        <taxon>Asbolus</taxon>
    </lineage>
</organism>
<evidence type="ECO:0000313" key="2">
    <source>
        <dbReference type="EMBL" id="RZB41662.1"/>
    </source>
</evidence>
<reference evidence="2 3" key="1">
    <citation type="submission" date="2017-03" db="EMBL/GenBank/DDBJ databases">
        <title>Genome of the blue death feigning beetle - Asbolus verrucosus.</title>
        <authorList>
            <person name="Rider S.D."/>
        </authorList>
    </citation>
    <scope>NUCLEOTIDE SEQUENCE [LARGE SCALE GENOMIC DNA]</scope>
    <source>
        <strain evidence="2">Butters</strain>
        <tissue evidence="2">Head and leg muscle</tissue>
    </source>
</reference>
<proteinExistence type="predicted"/>
<sequence length="81" mass="9587">MGFVLVEALEVEELPPRLCQKKIISVHQLLPLLQIMNILIFMWDWLYRPNRSRKLKLFKHHDIQVHIVMKELTPSPTGVTD</sequence>
<name>A0A482VD41_ASBVE</name>
<evidence type="ECO:0000313" key="3">
    <source>
        <dbReference type="Proteomes" id="UP000292052"/>
    </source>
</evidence>
<protein>
    <submittedName>
        <fullName evidence="2">Uncharacterized protein</fullName>
    </submittedName>
</protein>
<dbReference type="Proteomes" id="UP000292052">
    <property type="component" value="Unassembled WGS sequence"/>
</dbReference>
<keyword evidence="3" id="KW-1185">Reference proteome</keyword>
<keyword evidence="1" id="KW-0472">Membrane</keyword>
<keyword evidence="1" id="KW-0812">Transmembrane</keyword>
<comment type="caution">
    <text evidence="2">The sequence shown here is derived from an EMBL/GenBank/DDBJ whole genome shotgun (WGS) entry which is preliminary data.</text>
</comment>
<gene>
    <name evidence="2" type="ORF">BDFB_011116</name>
</gene>
<dbReference type="OrthoDB" id="5984008at2759"/>
<accession>A0A482VD41</accession>
<feature type="transmembrane region" description="Helical" evidence="1">
    <location>
        <begin position="29"/>
        <end position="47"/>
    </location>
</feature>